<protein>
    <submittedName>
        <fullName evidence="9">Uncharacterized protein</fullName>
    </submittedName>
</protein>
<dbReference type="InterPro" id="IPR023828">
    <property type="entry name" value="Peptidase_S8_Ser-AS"/>
</dbReference>
<evidence type="ECO:0000313" key="9">
    <source>
        <dbReference type="EMBL" id="TCJ18324.1"/>
    </source>
</evidence>
<dbReference type="GO" id="GO:0006508">
    <property type="term" value="P:proteolysis"/>
    <property type="evidence" value="ECO:0007669"/>
    <property type="project" value="UniProtKB-KW"/>
</dbReference>
<dbReference type="EMBL" id="SKBU01000012">
    <property type="protein sequence ID" value="TCJ18324.1"/>
    <property type="molecule type" value="Genomic_DNA"/>
</dbReference>
<dbReference type="InterPro" id="IPR054399">
    <property type="entry name" value="Fervidolysin-like_N_prodom"/>
</dbReference>
<dbReference type="Gene3D" id="3.40.50.200">
    <property type="entry name" value="Peptidase S8/S53 domain"/>
    <property type="match status" value="1"/>
</dbReference>
<dbReference type="PROSITE" id="PS00136">
    <property type="entry name" value="SUBTILASE_ASP"/>
    <property type="match status" value="1"/>
</dbReference>
<dbReference type="OrthoDB" id="5177045at2"/>
<evidence type="ECO:0000259" key="7">
    <source>
        <dbReference type="Pfam" id="PF00082"/>
    </source>
</evidence>
<dbReference type="PROSITE" id="PS51892">
    <property type="entry name" value="SUBTILASE"/>
    <property type="match status" value="1"/>
</dbReference>
<dbReference type="Pfam" id="PF00082">
    <property type="entry name" value="Peptidase_S8"/>
    <property type="match status" value="1"/>
</dbReference>
<feature type="domain" description="Peptidase S8/S53" evidence="7">
    <location>
        <begin position="190"/>
        <end position="416"/>
    </location>
</feature>
<dbReference type="SUPFAM" id="SSF52743">
    <property type="entry name" value="Subtilisin-like"/>
    <property type="match status" value="1"/>
</dbReference>
<dbReference type="PANTHER" id="PTHR43399">
    <property type="entry name" value="SUBTILISIN-RELATED"/>
    <property type="match status" value="1"/>
</dbReference>
<comment type="caution">
    <text evidence="9">The sequence shown here is derived from an EMBL/GenBank/DDBJ whole genome shotgun (WGS) entry which is preliminary data.</text>
</comment>
<dbReference type="AlphaFoldDB" id="A0A4R1BLR1"/>
<dbReference type="PANTHER" id="PTHR43399:SF4">
    <property type="entry name" value="CELL WALL-ASSOCIATED PROTEASE"/>
    <property type="match status" value="1"/>
</dbReference>
<evidence type="ECO:0000256" key="3">
    <source>
        <dbReference type="ARBA" id="ARBA00022801"/>
    </source>
</evidence>
<evidence type="ECO:0000256" key="4">
    <source>
        <dbReference type="ARBA" id="ARBA00022825"/>
    </source>
</evidence>
<feature type="active site" description="Charge relay system" evidence="5">
    <location>
        <position position="248"/>
    </location>
</feature>
<dbReference type="InterPro" id="IPR000209">
    <property type="entry name" value="Peptidase_S8/S53_dom"/>
</dbReference>
<evidence type="ECO:0000256" key="2">
    <source>
        <dbReference type="ARBA" id="ARBA00022670"/>
    </source>
</evidence>
<accession>A0A4R1BLR1</accession>
<dbReference type="Proteomes" id="UP000295244">
    <property type="component" value="Unassembled WGS sequence"/>
</dbReference>
<evidence type="ECO:0000256" key="6">
    <source>
        <dbReference type="RuleBase" id="RU003355"/>
    </source>
</evidence>
<evidence type="ECO:0000256" key="1">
    <source>
        <dbReference type="ARBA" id="ARBA00011073"/>
    </source>
</evidence>
<dbReference type="InterPro" id="IPR015500">
    <property type="entry name" value="Peptidase_S8_subtilisin-rel"/>
</dbReference>
<sequence length="471" mass="51003">MYLLLSSGAQVLMNMQSGITFRRACMRARMTSYGASNRVQWLGVLALVLLITGASIAGVSAAARADDDDGTTRFVPRQAVVQFKPGVTSTARNNFLRQYNASIRDTLLIYQSKRIYLLQLKGQRVNTKAKVSAMNRDRRTVFAELNFVVDTPEGGKRFRAFGQSSTGPETSNGYAFRNLNLSCTRQITQGRGAVVAVIDTGVALNHPYLRDRLTAKRYDFLRGTTEPLDRRQNRDTDNDGQIDEMWGHGTHVAGIVAYTAPQARIMPLRVLDSNGRGNVFAIAEAIKFAERNGAHVINMSFGMPAESELLDDVIDDVDDEVVVVSAAGNGGSAIKQYPAAEDGLAVTAADAQKQRPAWASYGAWVNVAAPGVRIRSSVPGGYANWNGTSMAAPFVAGQAALMYSAAPRDIERDDIAEEIEDIIRGTFNQRVASINGGHADIGRSLATIMRGQNTGDCGRGVPALYPETDDD</sequence>
<name>A0A4R1BLR1_9ACTN</name>
<keyword evidence="10" id="KW-1185">Reference proteome</keyword>
<feature type="active site" description="Charge relay system" evidence="5">
    <location>
        <position position="199"/>
    </location>
</feature>
<dbReference type="Pfam" id="PF22148">
    <property type="entry name" value="Fervidolysin_NPro-like"/>
    <property type="match status" value="1"/>
</dbReference>
<evidence type="ECO:0000256" key="5">
    <source>
        <dbReference type="PROSITE-ProRule" id="PRU01240"/>
    </source>
</evidence>
<gene>
    <name evidence="9" type="ORF">E0L93_06175</name>
</gene>
<feature type="active site" description="Charge relay system" evidence="5">
    <location>
        <position position="389"/>
    </location>
</feature>
<keyword evidence="3 5" id="KW-0378">Hydrolase</keyword>
<keyword evidence="4 5" id="KW-0720">Serine protease</keyword>
<keyword evidence="2 5" id="KW-0645">Protease</keyword>
<dbReference type="InterPro" id="IPR023827">
    <property type="entry name" value="Peptidase_S8_Asp-AS"/>
</dbReference>
<dbReference type="GO" id="GO:0004252">
    <property type="term" value="F:serine-type endopeptidase activity"/>
    <property type="evidence" value="ECO:0007669"/>
    <property type="project" value="UniProtKB-UniRule"/>
</dbReference>
<proteinExistence type="inferred from homology"/>
<comment type="similarity">
    <text evidence="1 5 6">Belongs to the peptidase S8 family.</text>
</comment>
<dbReference type="PROSITE" id="PS00138">
    <property type="entry name" value="SUBTILASE_SER"/>
    <property type="match status" value="1"/>
</dbReference>
<dbReference type="InterPro" id="IPR036852">
    <property type="entry name" value="Peptidase_S8/S53_dom_sf"/>
</dbReference>
<evidence type="ECO:0000259" key="8">
    <source>
        <dbReference type="Pfam" id="PF22148"/>
    </source>
</evidence>
<evidence type="ECO:0000313" key="10">
    <source>
        <dbReference type="Proteomes" id="UP000295244"/>
    </source>
</evidence>
<reference evidence="9 10" key="1">
    <citation type="submission" date="2019-03" db="EMBL/GenBank/DDBJ databases">
        <title>Whole genome sequence of a novel Rubrobacter taiwanensis strain, isolated from Yellowstone National Park.</title>
        <authorList>
            <person name="Freed S."/>
            <person name="Ramaley R.F."/>
            <person name="Kyndt J.A."/>
        </authorList>
    </citation>
    <scope>NUCLEOTIDE SEQUENCE [LARGE SCALE GENOMIC DNA]</scope>
    <source>
        <strain evidence="9 10">Yellowstone</strain>
    </source>
</reference>
<feature type="domain" description="Fervidolysin-like N-terminal prodomain" evidence="8">
    <location>
        <begin position="62"/>
        <end position="146"/>
    </location>
</feature>
<organism evidence="9 10">
    <name type="scientific">Rubrobacter taiwanensis</name>
    <dbReference type="NCBI Taxonomy" id="185139"/>
    <lineage>
        <taxon>Bacteria</taxon>
        <taxon>Bacillati</taxon>
        <taxon>Actinomycetota</taxon>
        <taxon>Rubrobacteria</taxon>
        <taxon>Rubrobacterales</taxon>
        <taxon>Rubrobacteraceae</taxon>
        <taxon>Rubrobacter</taxon>
    </lineage>
</organism>
<dbReference type="InterPro" id="IPR051048">
    <property type="entry name" value="Peptidase_S8/S53_subtilisin"/>
</dbReference>
<dbReference type="PRINTS" id="PR00723">
    <property type="entry name" value="SUBTILISIN"/>
</dbReference>